<evidence type="ECO:0000313" key="3">
    <source>
        <dbReference type="Proteomes" id="UP000051952"/>
    </source>
</evidence>
<proteinExistence type="predicted"/>
<feature type="compositionally biased region" description="Low complexity" evidence="1">
    <location>
        <begin position="52"/>
        <end position="65"/>
    </location>
</feature>
<feature type="region of interest" description="Disordered" evidence="1">
    <location>
        <begin position="1"/>
        <end position="100"/>
    </location>
</feature>
<protein>
    <submittedName>
        <fullName evidence="2">Uncharacterized protein</fullName>
    </submittedName>
</protein>
<feature type="region of interest" description="Disordered" evidence="1">
    <location>
        <begin position="270"/>
        <end position="309"/>
    </location>
</feature>
<feature type="compositionally biased region" description="Polar residues" evidence="1">
    <location>
        <begin position="323"/>
        <end position="335"/>
    </location>
</feature>
<feature type="region of interest" description="Disordered" evidence="1">
    <location>
        <begin position="323"/>
        <end position="358"/>
    </location>
</feature>
<dbReference type="VEuPathDB" id="TriTrypDB:BSAL_84870"/>
<feature type="compositionally biased region" description="Gly residues" evidence="1">
    <location>
        <begin position="170"/>
        <end position="181"/>
    </location>
</feature>
<dbReference type="AlphaFoldDB" id="A0A0S4J7E7"/>
<dbReference type="EMBL" id="CYKH01000990">
    <property type="protein sequence ID" value="CUG76100.1"/>
    <property type="molecule type" value="Genomic_DNA"/>
</dbReference>
<keyword evidence="3" id="KW-1185">Reference proteome</keyword>
<feature type="region of interest" description="Disordered" evidence="1">
    <location>
        <begin position="125"/>
        <end position="212"/>
    </location>
</feature>
<gene>
    <name evidence="2" type="ORF">BSAL_84870</name>
</gene>
<organism evidence="2 3">
    <name type="scientific">Bodo saltans</name>
    <name type="common">Flagellated protozoan</name>
    <dbReference type="NCBI Taxonomy" id="75058"/>
    <lineage>
        <taxon>Eukaryota</taxon>
        <taxon>Discoba</taxon>
        <taxon>Euglenozoa</taxon>
        <taxon>Kinetoplastea</taxon>
        <taxon>Metakinetoplastina</taxon>
        <taxon>Eubodonida</taxon>
        <taxon>Bodonidae</taxon>
        <taxon>Bodo</taxon>
    </lineage>
</organism>
<name>A0A0S4J7E7_BODSA</name>
<accession>A0A0S4J7E7</accession>
<reference evidence="3" key="1">
    <citation type="submission" date="2015-09" db="EMBL/GenBank/DDBJ databases">
        <authorList>
            <consortium name="Pathogen Informatics"/>
        </authorList>
    </citation>
    <scope>NUCLEOTIDE SEQUENCE [LARGE SCALE GENOMIC DNA]</scope>
    <source>
        <strain evidence="3">Lake Konstanz</strain>
    </source>
</reference>
<feature type="region of interest" description="Disordered" evidence="1">
    <location>
        <begin position="225"/>
        <end position="254"/>
    </location>
</feature>
<evidence type="ECO:0000256" key="1">
    <source>
        <dbReference type="SAM" id="MobiDB-lite"/>
    </source>
</evidence>
<sequence length="428" mass="45302">MSIGNHREASSTSDHAPPPPQTIPNSRRSAKRVSVIHDVIPSTKVVSPALRDNNNNNCSNDGGSFDAEDDDDGAITSPLSPQPDHTASRGGRSGSLQSLTSTPTEFQCLASDDSLELLSCCSSSATSQTLIPSPPRQYNNNSGGGGDDFQSFYVFGLGKPSDSRRKGRGSQNGGDGSGNKGGSSTQLQKASSTASYSSKPLPIGKHQLQQRPTNTRQMISHNGEDFEELPSYPSLPSDKFLHPTSGAGRPLPHQPHRLLVSAKSMIHVKRDTARTPSPARSDQQHTSGGKMPTSPERGVLLPSPSNAMRPTMSWSNGCAIAATTTKHQSSSSDTTPGGRGHVPSSPHINPSPRVLHSAGCGRISERPAMALPSPSSQSRQKQTVTLADIAKPSATTKQETVRYLPVQHRVDLNALRGKNKPQVAATVN</sequence>
<feature type="compositionally biased region" description="Low complexity" evidence="1">
    <location>
        <begin position="88"/>
        <end position="100"/>
    </location>
</feature>
<dbReference type="Proteomes" id="UP000051952">
    <property type="component" value="Unassembled WGS sequence"/>
</dbReference>
<feature type="compositionally biased region" description="Polar residues" evidence="1">
    <location>
        <begin position="185"/>
        <end position="198"/>
    </location>
</feature>
<feature type="compositionally biased region" description="Polar residues" evidence="1">
    <location>
        <begin position="274"/>
        <end position="287"/>
    </location>
</feature>
<evidence type="ECO:0000313" key="2">
    <source>
        <dbReference type="EMBL" id="CUG76100.1"/>
    </source>
</evidence>